<feature type="transmembrane region" description="Helical" evidence="1">
    <location>
        <begin position="6"/>
        <end position="28"/>
    </location>
</feature>
<reference evidence="2" key="1">
    <citation type="journal article" date="2014" name="Int. J. Syst. Evol. Microbiol.">
        <title>Complete genome sequence of Corynebacterium casei LMG S-19264T (=DSM 44701T), isolated from a smear-ripened cheese.</title>
        <authorList>
            <consortium name="US DOE Joint Genome Institute (JGI-PGF)"/>
            <person name="Walter F."/>
            <person name="Albersmeier A."/>
            <person name="Kalinowski J."/>
            <person name="Ruckert C."/>
        </authorList>
    </citation>
    <scope>NUCLEOTIDE SEQUENCE</scope>
    <source>
        <strain evidence="2">CGMCC 1.14988</strain>
    </source>
</reference>
<sequence>MPVPVVAVVVGVLLATLVALVVLVVVLVRRLARMAGDVRELERRLAPALAQLQRDAEVTSVELERVGDAFSRVGRDRSS</sequence>
<keyword evidence="3" id="KW-1185">Reference proteome</keyword>
<keyword evidence="1" id="KW-1133">Transmembrane helix</keyword>
<protein>
    <submittedName>
        <fullName evidence="2">Uncharacterized protein</fullName>
    </submittedName>
</protein>
<evidence type="ECO:0000256" key="1">
    <source>
        <dbReference type="SAM" id="Phobius"/>
    </source>
</evidence>
<proteinExistence type="predicted"/>
<comment type="caution">
    <text evidence="2">The sequence shown here is derived from an EMBL/GenBank/DDBJ whole genome shotgun (WGS) entry which is preliminary data.</text>
</comment>
<dbReference type="EMBL" id="BMHA01000003">
    <property type="protein sequence ID" value="GGI04691.1"/>
    <property type="molecule type" value="Genomic_DNA"/>
</dbReference>
<reference evidence="2" key="2">
    <citation type="submission" date="2020-09" db="EMBL/GenBank/DDBJ databases">
        <authorList>
            <person name="Sun Q."/>
            <person name="Zhou Y."/>
        </authorList>
    </citation>
    <scope>NUCLEOTIDE SEQUENCE</scope>
    <source>
        <strain evidence="2">CGMCC 1.14988</strain>
    </source>
</reference>
<dbReference type="RefSeq" id="WP_130649745.1">
    <property type="nucleotide sequence ID" value="NZ_BMHA01000003.1"/>
</dbReference>
<keyword evidence="1" id="KW-0812">Transmembrane</keyword>
<dbReference type="Proteomes" id="UP000650511">
    <property type="component" value="Unassembled WGS sequence"/>
</dbReference>
<evidence type="ECO:0000313" key="2">
    <source>
        <dbReference type="EMBL" id="GGI04691.1"/>
    </source>
</evidence>
<dbReference type="AlphaFoldDB" id="A0A8J3ERB9"/>
<keyword evidence="1" id="KW-0472">Membrane</keyword>
<organism evidence="2 3">
    <name type="scientific">Egicoccus halophilus</name>
    <dbReference type="NCBI Taxonomy" id="1670830"/>
    <lineage>
        <taxon>Bacteria</taxon>
        <taxon>Bacillati</taxon>
        <taxon>Actinomycetota</taxon>
        <taxon>Nitriliruptoria</taxon>
        <taxon>Egicoccales</taxon>
        <taxon>Egicoccaceae</taxon>
        <taxon>Egicoccus</taxon>
    </lineage>
</organism>
<name>A0A8J3ERB9_9ACTN</name>
<evidence type="ECO:0000313" key="3">
    <source>
        <dbReference type="Proteomes" id="UP000650511"/>
    </source>
</evidence>
<accession>A0A8J3ERB9</accession>
<gene>
    <name evidence="2" type="ORF">GCM10011354_10360</name>
</gene>